<reference evidence="1" key="1">
    <citation type="journal article" date="2021" name="bioRxiv">
        <title>Whole Genome Assembly and Annotation of Northern Wild Rice, Zizania palustris L., Supports a Whole Genome Duplication in the Zizania Genus.</title>
        <authorList>
            <person name="Haas M."/>
            <person name="Kono T."/>
            <person name="Macchietto M."/>
            <person name="Millas R."/>
            <person name="McGilp L."/>
            <person name="Shao M."/>
            <person name="Duquette J."/>
            <person name="Hirsch C.N."/>
            <person name="Kimball J."/>
        </authorList>
    </citation>
    <scope>NUCLEOTIDE SEQUENCE</scope>
    <source>
        <tissue evidence="1">Fresh leaf tissue</tissue>
    </source>
</reference>
<proteinExistence type="predicted"/>
<dbReference type="AlphaFoldDB" id="A0A8J5RA87"/>
<organism evidence="1 2">
    <name type="scientific">Zizania palustris</name>
    <name type="common">Northern wild rice</name>
    <dbReference type="NCBI Taxonomy" id="103762"/>
    <lineage>
        <taxon>Eukaryota</taxon>
        <taxon>Viridiplantae</taxon>
        <taxon>Streptophyta</taxon>
        <taxon>Embryophyta</taxon>
        <taxon>Tracheophyta</taxon>
        <taxon>Spermatophyta</taxon>
        <taxon>Magnoliopsida</taxon>
        <taxon>Liliopsida</taxon>
        <taxon>Poales</taxon>
        <taxon>Poaceae</taxon>
        <taxon>BOP clade</taxon>
        <taxon>Oryzoideae</taxon>
        <taxon>Oryzeae</taxon>
        <taxon>Zizaniinae</taxon>
        <taxon>Zizania</taxon>
    </lineage>
</organism>
<keyword evidence="2" id="KW-1185">Reference proteome</keyword>
<protein>
    <submittedName>
        <fullName evidence="1">Uncharacterized protein</fullName>
    </submittedName>
</protein>
<sequence length="104" mass="11320">MAPPILPLKIVRGKTQQTRKPDSTLEEIVGMAGNSVHLVEGGKEDLSVKVVEEETTTGEMQNPTSEAVTVQVEHQDNVAVTLQQLEDTKSALLSFMMQMKLNSG</sequence>
<gene>
    <name evidence="1" type="ORF">GUJ93_ZPchr0001g30821</name>
</gene>
<dbReference type="Proteomes" id="UP000729402">
    <property type="component" value="Unassembled WGS sequence"/>
</dbReference>
<accession>A0A8J5RA87</accession>
<dbReference type="EMBL" id="JAAALK010000288">
    <property type="protein sequence ID" value="KAG8055010.1"/>
    <property type="molecule type" value="Genomic_DNA"/>
</dbReference>
<evidence type="ECO:0000313" key="1">
    <source>
        <dbReference type="EMBL" id="KAG8055010.1"/>
    </source>
</evidence>
<reference evidence="1" key="2">
    <citation type="submission" date="2021-02" db="EMBL/GenBank/DDBJ databases">
        <authorList>
            <person name="Kimball J.A."/>
            <person name="Haas M.W."/>
            <person name="Macchietto M."/>
            <person name="Kono T."/>
            <person name="Duquette J."/>
            <person name="Shao M."/>
        </authorList>
    </citation>
    <scope>NUCLEOTIDE SEQUENCE</scope>
    <source>
        <tissue evidence="1">Fresh leaf tissue</tissue>
    </source>
</reference>
<evidence type="ECO:0000313" key="2">
    <source>
        <dbReference type="Proteomes" id="UP000729402"/>
    </source>
</evidence>
<name>A0A8J5RA87_ZIZPA</name>
<comment type="caution">
    <text evidence="1">The sequence shown here is derived from an EMBL/GenBank/DDBJ whole genome shotgun (WGS) entry which is preliminary data.</text>
</comment>